<organism evidence="2 3">
    <name type="scientific">Chelonia mydas</name>
    <name type="common">Green sea-turtle</name>
    <name type="synonym">Chelonia agassizi</name>
    <dbReference type="NCBI Taxonomy" id="8469"/>
    <lineage>
        <taxon>Eukaryota</taxon>
        <taxon>Metazoa</taxon>
        <taxon>Chordata</taxon>
        <taxon>Craniata</taxon>
        <taxon>Vertebrata</taxon>
        <taxon>Euteleostomi</taxon>
        <taxon>Archelosauria</taxon>
        <taxon>Testudinata</taxon>
        <taxon>Testudines</taxon>
        <taxon>Cryptodira</taxon>
        <taxon>Durocryptodira</taxon>
        <taxon>Americhelydia</taxon>
        <taxon>Chelonioidea</taxon>
        <taxon>Cheloniidae</taxon>
        <taxon>Chelonia</taxon>
    </lineage>
</organism>
<sequence>MEPLSSLSPYVSWVLADAVLHCYTAPHCLVAADGTVGLVAVIVMSEVLLVPSVSKFKFLMFIFKAPQISGLHSDTQGRSKLQPKLIQLTSPGV</sequence>
<evidence type="ECO:0000256" key="1">
    <source>
        <dbReference type="SAM" id="Phobius"/>
    </source>
</evidence>
<protein>
    <submittedName>
        <fullName evidence="2">Uncharacterized protein</fullName>
    </submittedName>
</protein>
<keyword evidence="3" id="KW-1185">Reference proteome</keyword>
<reference evidence="3" key="1">
    <citation type="journal article" date="2013" name="Nat. Genet.">
        <title>The draft genomes of soft-shell turtle and green sea turtle yield insights into the development and evolution of the turtle-specific body plan.</title>
        <authorList>
            <person name="Wang Z."/>
            <person name="Pascual-Anaya J."/>
            <person name="Zadissa A."/>
            <person name="Li W."/>
            <person name="Niimura Y."/>
            <person name="Huang Z."/>
            <person name="Li C."/>
            <person name="White S."/>
            <person name="Xiong Z."/>
            <person name="Fang D."/>
            <person name="Wang B."/>
            <person name="Ming Y."/>
            <person name="Chen Y."/>
            <person name="Zheng Y."/>
            <person name="Kuraku S."/>
            <person name="Pignatelli M."/>
            <person name="Herrero J."/>
            <person name="Beal K."/>
            <person name="Nozawa M."/>
            <person name="Li Q."/>
            <person name="Wang J."/>
            <person name="Zhang H."/>
            <person name="Yu L."/>
            <person name="Shigenobu S."/>
            <person name="Wang J."/>
            <person name="Liu J."/>
            <person name="Flicek P."/>
            <person name="Searle S."/>
            <person name="Wang J."/>
            <person name="Kuratani S."/>
            <person name="Yin Y."/>
            <person name="Aken B."/>
            <person name="Zhang G."/>
            <person name="Irie N."/>
        </authorList>
    </citation>
    <scope>NUCLEOTIDE SEQUENCE [LARGE SCALE GENOMIC DNA]</scope>
</reference>
<keyword evidence="1" id="KW-1133">Transmembrane helix</keyword>
<dbReference type="EMBL" id="KB606432">
    <property type="protein sequence ID" value="EMP23889.1"/>
    <property type="molecule type" value="Genomic_DNA"/>
</dbReference>
<accession>M7AHV5</accession>
<evidence type="ECO:0000313" key="2">
    <source>
        <dbReference type="EMBL" id="EMP23889.1"/>
    </source>
</evidence>
<keyword evidence="1" id="KW-0472">Membrane</keyword>
<dbReference type="Proteomes" id="UP000031443">
    <property type="component" value="Unassembled WGS sequence"/>
</dbReference>
<dbReference type="AlphaFoldDB" id="M7AHV5"/>
<name>M7AHV5_CHEMY</name>
<evidence type="ECO:0000313" key="3">
    <source>
        <dbReference type="Proteomes" id="UP000031443"/>
    </source>
</evidence>
<feature type="transmembrane region" description="Helical" evidence="1">
    <location>
        <begin position="36"/>
        <end position="54"/>
    </location>
</feature>
<keyword evidence="1" id="KW-0812">Transmembrane</keyword>
<gene>
    <name evidence="2" type="ORF">UY3_19063</name>
</gene>
<proteinExistence type="predicted"/>